<evidence type="ECO:0000313" key="4">
    <source>
        <dbReference type="EMBL" id="GAN13941.1"/>
    </source>
</evidence>
<dbReference type="Proteomes" id="UP000032025">
    <property type="component" value="Unassembled WGS sequence"/>
</dbReference>
<dbReference type="PANTHER" id="PTHR32097">
    <property type="entry name" value="CAMP-BINDING PROTEIN 1-RELATED"/>
    <property type="match status" value="1"/>
</dbReference>
<accession>A0A0C9MT95</accession>
<gene>
    <name evidence="4" type="primary">terA</name>
    <name evidence="4" type="ORF">SP6_30_00810</name>
</gene>
<dbReference type="InterPro" id="IPR017115">
    <property type="entry name" value="Tellurite_resistance_TerA"/>
</dbReference>
<dbReference type="GO" id="GO:0046690">
    <property type="term" value="P:response to tellurium ion"/>
    <property type="evidence" value="ECO:0007669"/>
    <property type="project" value="UniProtKB-KW"/>
</dbReference>
<dbReference type="AlphaFoldDB" id="A0A0C9MT95"/>
<evidence type="ECO:0000256" key="1">
    <source>
        <dbReference type="ARBA" id="ARBA00008775"/>
    </source>
</evidence>
<organism evidence="4 5">
    <name type="scientific">Sphingomonas paucimobilis NBRC 13935</name>
    <dbReference type="NCBI Taxonomy" id="1219050"/>
    <lineage>
        <taxon>Bacteria</taxon>
        <taxon>Pseudomonadati</taxon>
        <taxon>Pseudomonadota</taxon>
        <taxon>Alphaproteobacteria</taxon>
        <taxon>Sphingomonadales</taxon>
        <taxon>Sphingomonadaceae</taxon>
        <taxon>Sphingomonas</taxon>
    </lineage>
</organism>
<dbReference type="GeneID" id="78528889"/>
<proteinExistence type="inferred from homology"/>
<dbReference type="InterPro" id="IPR051324">
    <property type="entry name" value="Stress/Tellurium_Resist"/>
</dbReference>
<dbReference type="Gene3D" id="2.60.60.30">
    <property type="entry name" value="sav2460 like domains"/>
    <property type="match status" value="2"/>
</dbReference>
<dbReference type="CDD" id="cd06974">
    <property type="entry name" value="TerD_like"/>
    <property type="match status" value="2"/>
</dbReference>
<dbReference type="InterPro" id="IPR003325">
    <property type="entry name" value="TerD"/>
</dbReference>
<dbReference type="EMBL" id="BBJS01000030">
    <property type="protein sequence ID" value="GAN13941.1"/>
    <property type="molecule type" value="Genomic_DNA"/>
</dbReference>
<feature type="domain" description="TerD" evidence="3">
    <location>
        <begin position="2"/>
        <end position="172"/>
    </location>
</feature>
<dbReference type="RefSeq" id="WP_007405763.1">
    <property type="nucleotide sequence ID" value="NZ_BBJS01000030.1"/>
</dbReference>
<comment type="similarity">
    <text evidence="1">Belongs to the CAPAB/TerDEXZ family.</text>
</comment>
<evidence type="ECO:0000256" key="2">
    <source>
        <dbReference type="ARBA" id="ARBA00022686"/>
    </source>
</evidence>
<dbReference type="Pfam" id="PF02342">
    <property type="entry name" value="TerD"/>
    <property type="match status" value="1"/>
</dbReference>
<sequence>MTELQQGGNTPVTGSRMSVGFSWAIPSGRDVEADASAYLLTAGGKVRGDADMVFYNQPDGAAGAVRFGDRTGPRGGFTVDLAQLPVELERIVFCVTIHEAQAKGQTLALLADAEISVTPAGGGDTIRYRPMLAGATEAAMVLGELYRRGSQWKFRAVGQGFNGGLAPLARSFGIEVAEDAAPPPAPPPPPPAPPVRLSKVTLDKPGQTVSLEKKGNHFGEIVVNLNWSRGRKAFFGGSTAIDLDLGCLFELTNGRKGVVQALGRAFGGFDQAPYIALSGDDRTGDVSQGETMRINGAHWSDLRRIVVFANIYDGVPNWQQTDGVVTVTMPDQPPIEVRMTEGRNDRRLCGIVLIENDGGRLKATRIVEYVRDQQVLDERFDWGLRWVAGSKD</sequence>
<name>A0A0C9MT95_SPHPI</name>
<evidence type="ECO:0000313" key="5">
    <source>
        <dbReference type="Proteomes" id="UP000032025"/>
    </source>
</evidence>
<protein>
    <submittedName>
        <fullName evidence="4">TerA protein</fullName>
    </submittedName>
</protein>
<dbReference type="PIRSF" id="PIRSF037118">
    <property type="entry name" value="Tellurite_resistance_TerA"/>
    <property type="match status" value="1"/>
</dbReference>
<keyword evidence="5" id="KW-1185">Reference proteome</keyword>
<evidence type="ECO:0000259" key="3">
    <source>
        <dbReference type="Pfam" id="PF02342"/>
    </source>
</evidence>
<keyword evidence="2" id="KW-0778">Tellurium resistance</keyword>
<reference evidence="4 5" key="1">
    <citation type="submission" date="2014-08" db="EMBL/GenBank/DDBJ databases">
        <title>Whole genome shotgun sequence of Sphingomonas paucimobilis NBRC 13935.</title>
        <authorList>
            <person name="Hosoyama A."/>
            <person name="Hashimoto M."/>
            <person name="Hosoyama Y."/>
            <person name="Noguchi M."/>
            <person name="Uohara A."/>
            <person name="Ohji S."/>
            <person name="Katano-Makiyama Y."/>
            <person name="Ichikawa N."/>
            <person name="Kimura A."/>
            <person name="Yamazoe A."/>
            <person name="Fujita N."/>
        </authorList>
    </citation>
    <scope>NUCLEOTIDE SEQUENCE [LARGE SCALE GENOMIC DNA]</scope>
    <source>
        <strain evidence="4 5">NBRC 13935</strain>
    </source>
</reference>
<dbReference type="PANTHER" id="PTHR32097:SF4">
    <property type="entry name" value="GENERAL STRESS PROTEIN 16U"/>
    <property type="match status" value="1"/>
</dbReference>
<comment type="caution">
    <text evidence="4">The sequence shown here is derived from an EMBL/GenBank/DDBJ whole genome shotgun (WGS) entry which is preliminary data.</text>
</comment>